<keyword evidence="3" id="KW-1185">Reference proteome</keyword>
<protein>
    <submittedName>
        <fullName evidence="2">Uncharacterized protein</fullName>
    </submittedName>
</protein>
<dbReference type="Proteomes" id="UP001501845">
    <property type="component" value="Unassembled WGS sequence"/>
</dbReference>
<proteinExistence type="predicted"/>
<evidence type="ECO:0000256" key="1">
    <source>
        <dbReference type="SAM" id="MobiDB-lite"/>
    </source>
</evidence>
<comment type="caution">
    <text evidence="2">The sequence shown here is derived from an EMBL/GenBank/DDBJ whole genome shotgun (WGS) entry which is preliminary data.</text>
</comment>
<gene>
    <name evidence="2" type="ORF">GCM10022285_51220</name>
</gene>
<organism evidence="2 3">
    <name type="scientific">Streptomyces tunisiensis</name>
    <dbReference type="NCBI Taxonomy" id="948699"/>
    <lineage>
        <taxon>Bacteria</taxon>
        <taxon>Bacillati</taxon>
        <taxon>Actinomycetota</taxon>
        <taxon>Actinomycetes</taxon>
        <taxon>Kitasatosporales</taxon>
        <taxon>Streptomycetaceae</taxon>
        <taxon>Streptomyces</taxon>
    </lineage>
</organism>
<feature type="region of interest" description="Disordered" evidence="1">
    <location>
        <begin position="111"/>
        <end position="170"/>
    </location>
</feature>
<reference evidence="3" key="1">
    <citation type="journal article" date="2019" name="Int. J. Syst. Evol. Microbiol.">
        <title>The Global Catalogue of Microorganisms (GCM) 10K type strain sequencing project: providing services to taxonomists for standard genome sequencing and annotation.</title>
        <authorList>
            <consortium name="The Broad Institute Genomics Platform"/>
            <consortium name="The Broad Institute Genome Sequencing Center for Infectious Disease"/>
            <person name="Wu L."/>
            <person name="Ma J."/>
        </authorList>
    </citation>
    <scope>NUCLEOTIDE SEQUENCE [LARGE SCALE GENOMIC DNA]</scope>
    <source>
        <strain evidence="3">JCM 17589</strain>
    </source>
</reference>
<name>A0ABP7Z286_9ACTN</name>
<sequence length="170" mass="16719">MPARLSPVIAATAQWLTRSFPAPGGALSTALCEIQARQAVTVAARLRHPTPVDAELVGLAGPGGTTRLDGVTGAEGLGSEPWRSWVDEVVASWAACLLSDAGLAARAVPALPSGSRVPPPPLPGPDGQQGGGLAPPTGHGVLGGPPPRAVAAGAPGTRIHTVGHGSTPAA</sequence>
<evidence type="ECO:0000313" key="3">
    <source>
        <dbReference type="Proteomes" id="UP001501845"/>
    </source>
</evidence>
<accession>A0ABP7Z286</accession>
<dbReference type="EMBL" id="BAABBU010000026">
    <property type="protein sequence ID" value="GAA4145864.1"/>
    <property type="molecule type" value="Genomic_DNA"/>
</dbReference>
<evidence type="ECO:0000313" key="2">
    <source>
        <dbReference type="EMBL" id="GAA4145864.1"/>
    </source>
</evidence>